<comment type="subcellular location">
    <subcellularLocation>
        <location evidence="1">Cell inner membrane</location>
        <topology evidence="1">Multi-pass membrane protein</topology>
    </subcellularLocation>
</comment>
<keyword evidence="2" id="KW-0997">Cell inner membrane</keyword>
<accession>A0A447D0C9</accession>
<evidence type="ECO:0000313" key="8">
    <source>
        <dbReference type="EMBL" id="VCU10982.1"/>
    </source>
</evidence>
<evidence type="ECO:0000256" key="5">
    <source>
        <dbReference type="PROSITE-ProRule" id="PRU00284"/>
    </source>
</evidence>
<evidence type="ECO:0000259" key="7">
    <source>
        <dbReference type="PROSITE" id="PS50192"/>
    </source>
</evidence>
<dbReference type="PROSITE" id="PS50111">
    <property type="entry name" value="CHEMOTAXIS_TRANSDUC_2"/>
    <property type="match status" value="1"/>
</dbReference>
<organism evidence="8 9">
    <name type="scientific">Rhodoplanes serenus</name>
    <dbReference type="NCBI Taxonomy" id="200615"/>
    <lineage>
        <taxon>Bacteria</taxon>
        <taxon>Pseudomonadati</taxon>
        <taxon>Pseudomonadota</taxon>
        <taxon>Alphaproteobacteria</taxon>
        <taxon>Hyphomicrobiales</taxon>
        <taxon>Nitrobacteraceae</taxon>
        <taxon>Rhodoplanes</taxon>
    </lineage>
</organism>
<comment type="caution">
    <text evidence="8">The sequence shown here is derived from an EMBL/GenBank/DDBJ whole genome shotgun (WGS) entry which is preliminary data.</text>
</comment>
<dbReference type="PROSITE" id="PS50192">
    <property type="entry name" value="T_SNARE"/>
    <property type="match status" value="1"/>
</dbReference>
<dbReference type="RefSeq" id="WP_129611021.1">
    <property type="nucleotide sequence ID" value="NZ_UWOC01000184.1"/>
</dbReference>
<dbReference type="GO" id="GO:0007165">
    <property type="term" value="P:signal transduction"/>
    <property type="evidence" value="ECO:0007669"/>
    <property type="project" value="UniProtKB-KW"/>
</dbReference>
<dbReference type="InterPro" id="IPR004089">
    <property type="entry name" value="MCPsignal_dom"/>
</dbReference>
<reference evidence="9" key="1">
    <citation type="submission" date="2018-10" db="EMBL/GenBank/DDBJ databases">
        <authorList>
            <person name="Peiro R."/>
            <person name="Begona"/>
            <person name="Cbmso G."/>
            <person name="Lopez M."/>
            <person name="Gonzalez S."/>
            <person name="Sacristan E."/>
            <person name="Castillo E."/>
        </authorList>
    </citation>
    <scope>NUCLEOTIDE SEQUENCE [LARGE SCALE GENOMIC DNA]</scope>
</reference>
<dbReference type="InterPro" id="IPR039379">
    <property type="entry name" value="Protoglobin_sensor_dom"/>
</dbReference>
<dbReference type="Proteomes" id="UP000289200">
    <property type="component" value="Unassembled WGS sequence"/>
</dbReference>
<dbReference type="EMBL" id="UWOC01000184">
    <property type="protein sequence ID" value="VCU10982.1"/>
    <property type="molecule type" value="Genomic_DNA"/>
</dbReference>
<dbReference type="InterPro" id="IPR012292">
    <property type="entry name" value="Globin/Proto"/>
</dbReference>
<dbReference type="GO" id="GO:0004888">
    <property type="term" value="F:transmembrane signaling receptor activity"/>
    <property type="evidence" value="ECO:0007669"/>
    <property type="project" value="InterPro"/>
</dbReference>
<dbReference type="GO" id="GO:0020037">
    <property type="term" value="F:heme binding"/>
    <property type="evidence" value="ECO:0007669"/>
    <property type="project" value="InterPro"/>
</dbReference>
<evidence type="ECO:0000259" key="6">
    <source>
        <dbReference type="PROSITE" id="PS50111"/>
    </source>
</evidence>
<dbReference type="AlphaFoldDB" id="A0A447D0C9"/>
<evidence type="ECO:0000256" key="3">
    <source>
        <dbReference type="ARBA" id="ARBA00023224"/>
    </source>
</evidence>
<keyword evidence="2" id="KW-0472">Membrane</keyword>
<name>A0A447D0C9_9BRAD</name>
<evidence type="ECO:0000256" key="4">
    <source>
        <dbReference type="ARBA" id="ARBA00029447"/>
    </source>
</evidence>
<keyword evidence="3 5" id="KW-0807">Transducer</keyword>
<proteinExistence type="inferred from homology"/>
<dbReference type="PANTHER" id="PTHR32089:SF112">
    <property type="entry name" value="LYSOZYME-LIKE PROTEIN-RELATED"/>
    <property type="match status" value="1"/>
</dbReference>
<dbReference type="CDD" id="cd01068">
    <property type="entry name" value="globin_sensor"/>
    <property type="match status" value="1"/>
</dbReference>
<feature type="domain" description="T-SNARE coiled-coil homology" evidence="7">
    <location>
        <begin position="343"/>
        <end position="405"/>
    </location>
</feature>
<dbReference type="InterPro" id="IPR044398">
    <property type="entry name" value="Globin-sensor_dom"/>
</dbReference>
<feature type="domain" description="Methyl-accepting transducer" evidence="6">
    <location>
        <begin position="191"/>
        <end position="427"/>
    </location>
</feature>
<gene>
    <name evidence="8" type="primary">hemAT_2</name>
    <name evidence="8" type="ORF">RHODGE_RHODGE_04186</name>
</gene>
<sequence>MSDCSPQTRLAFIRIDDEVRAALRELQPLVARVLPGVLDEFYAHVSRFSETGRMFRDEAHKRHAREKQLAHWQEIVSGRFDDAYVRSVTRIGKAHHHLGLEPQWYIASYAMVISGLQRAIETEIDSGLFGRKARDKREHKARLLSAVTRAALLDMDYSISVYLQSGLTAKQELIDGLSASFRSVIDTVASASTELQATAGSLSETARSTSAQAADVAMSSEEASANVQAVAAATEELTSSVAEIARQVQEANRIAGEAVSHAQHTDARIGELSQAASRIGDVVKLITDIAEQTNLLALNATIEAARAGEAGKGFAVVAQEVKALASQTAKATGEIGGQIAAMQAVTRDAVTAIKEIGAVIGRIDEIAAAIAAAVQQQGGATREISGNVTRAADGTRQVATTIVAVRENAAETGAASDQLLGAAKALAVESGRLDGALQQFIASVRAA</sequence>
<dbReference type="PRINTS" id="PR00260">
    <property type="entry name" value="CHEMTRNSDUCR"/>
</dbReference>
<dbReference type="Pfam" id="PF11563">
    <property type="entry name" value="Protoglobin"/>
    <property type="match status" value="1"/>
</dbReference>
<dbReference type="GO" id="GO:0019825">
    <property type="term" value="F:oxygen binding"/>
    <property type="evidence" value="ECO:0007669"/>
    <property type="project" value="InterPro"/>
</dbReference>
<dbReference type="InterPro" id="IPR009050">
    <property type="entry name" value="Globin-like_sf"/>
</dbReference>
<dbReference type="SMART" id="SM00283">
    <property type="entry name" value="MA"/>
    <property type="match status" value="1"/>
</dbReference>
<evidence type="ECO:0000256" key="2">
    <source>
        <dbReference type="ARBA" id="ARBA00022519"/>
    </source>
</evidence>
<evidence type="ECO:0000313" key="9">
    <source>
        <dbReference type="Proteomes" id="UP000289200"/>
    </source>
</evidence>
<dbReference type="Pfam" id="PF00015">
    <property type="entry name" value="MCPsignal"/>
    <property type="match status" value="1"/>
</dbReference>
<dbReference type="GO" id="GO:0006935">
    <property type="term" value="P:chemotaxis"/>
    <property type="evidence" value="ECO:0007669"/>
    <property type="project" value="InterPro"/>
</dbReference>
<dbReference type="PANTHER" id="PTHR32089">
    <property type="entry name" value="METHYL-ACCEPTING CHEMOTAXIS PROTEIN MCPB"/>
    <property type="match status" value="1"/>
</dbReference>
<dbReference type="Gene3D" id="1.10.490.10">
    <property type="entry name" value="Globins"/>
    <property type="match status" value="1"/>
</dbReference>
<dbReference type="InterPro" id="IPR000727">
    <property type="entry name" value="T_SNARE_dom"/>
</dbReference>
<protein>
    <submittedName>
        <fullName evidence="8">Heme-based aerotactic transducer HemAT</fullName>
    </submittedName>
</protein>
<keyword evidence="2" id="KW-1003">Cell membrane</keyword>
<dbReference type="GO" id="GO:0005886">
    <property type="term" value="C:plasma membrane"/>
    <property type="evidence" value="ECO:0007669"/>
    <property type="project" value="UniProtKB-SubCell"/>
</dbReference>
<dbReference type="SUPFAM" id="SSF58104">
    <property type="entry name" value="Methyl-accepting chemotaxis protein (MCP) signaling domain"/>
    <property type="match status" value="1"/>
</dbReference>
<evidence type="ECO:0000256" key="1">
    <source>
        <dbReference type="ARBA" id="ARBA00004429"/>
    </source>
</evidence>
<dbReference type="OrthoDB" id="9814362at2"/>
<dbReference type="SUPFAM" id="SSF46458">
    <property type="entry name" value="Globin-like"/>
    <property type="match status" value="1"/>
</dbReference>
<keyword evidence="9" id="KW-1185">Reference proteome</keyword>
<comment type="similarity">
    <text evidence="4">Belongs to the methyl-accepting chemotaxis (MCP) protein family.</text>
</comment>
<dbReference type="InterPro" id="IPR004090">
    <property type="entry name" value="Chemotax_Me-accpt_rcpt"/>
</dbReference>
<dbReference type="Gene3D" id="1.10.287.950">
    <property type="entry name" value="Methyl-accepting chemotaxis protein"/>
    <property type="match status" value="1"/>
</dbReference>